<dbReference type="eggNOG" id="COG4166">
    <property type="taxonomic scope" value="Bacteria"/>
</dbReference>
<dbReference type="Proteomes" id="UP000028007">
    <property type="component" value="Unassembled WGS sequence"/>
</dbReference>
<evidence type="ECO:0000313" key="3">
    <source>
        <dbReference type="Proteomes" id="UP000028007"/>
    </source>
</evidence>
<dbReference type="SUPFAM" id="SSF50998">
    <property type="entry name" value="Quinoprotein alcohol dehydrogenase-like"/>
    <property type="match status" value="1"/>
</dbReference>
<evidence type="ECO:0008006" key="4">
    <source>
        <dbReference type="Google" id="ProtNLM"/>
    </source>
</evidence>
<comment type="caution">
    <text evidence="2">The sequence shown here is derived from an EMBL/GenBank/DDBJ whole genome shotgun (WGS) entry which is preliminary data.</text>
</comment>
<dbReference type="PROSITE" id="PS51257">
    <property type="entry name" value="PROKAR_LIPOPROTEIN"/>
    <property type="match status" value="1"/>
</dbReference>
<gene>
    <name evidence="2" type="ORF">N180_04110</name>
</gene>
<feature type="chain" id="PRO_5001761717" description="DUF4374 domain-containing protein" evidence="1">
    <location>
        <begin position="20"/>
        <end position="409"/>
    </location>
</feature>
<dbReference type="InterPro" id="IPR011047">
    <property type="entry name" value="Quinoprotein_ADH-like_sf"/>
</dbReference>
<proteinExistence type="predicted"/>
<keyword evidence="3" id="KW-1185">Reference proteome</keyword>
<dbReference type="OrthoDB" id="736172at2"/>
<name>A0A081PFS9_9SPHI</name>
<protein>
    <recommendedName>
        <fullName evidence="4">DUF4374 domain-containing protein</fullName>
    </recommendedName>
</protein>
<evidence type="ECO:0000313" key="2">
    <source>
        <dbReference type="EMBL" id="KEQ29552.1"/>
    </source>
</evidence>
<keyword evidence="1" id="KW-0732">Signal</keyword>
<sequence length="409" mass="44867">MFTTIKNRGFILAALLAVAAGFSSCKKSDNGGGGEPEPGAKGEYAVLFTVGESDYLLSANSLTEGSISPKGSGVDVTNIFTWGENIIQKGKYFYHLDPNEGKFGKYLFENNKLSTISEIPFSSFSYPYLGWHIWLDADQVMFGSRGGNNYAIVNTSTMKVVKTGEFDTKSIPAGQSRRIYSVIPRGNKLLIGFGLYDEVKKVNIEKSYMASADFPSLENFKVTSDDSRSAPIGALRNGYFSQLTDKGNTFILTHPIALGANMPNMPTGFFRVKEGSDVIDPGYFFNVSALTGNDDQLGVCDLGNGKVILINAHNAATNVKEWNDWWYAAMWQYMVVDVNTQQIVKTLNFPPLLNSRSAVVHDGKAYIAVNDPNADAIYLWEYDPIADTLKKGLKVEGGSDNTPIIFKLN</sequence>
<dbReference type="RefSeq" id="WP_037442007.1">
    <property type="nucleotide sequence ID" value="NZ_JNFF01000072.1"/>
</dbReference>
<dbReference type="AlphaFoldDB" id="A0A081PFS9"/>
<evidence type="ECO:0000256" key="1">
    <source>
        <dbReference type="SAM" id="SignalP"/>
    </source>
</evidence>
<organism evidence="2 3">
    <name type="scientific">Pedobacter antarcticus 4BY</name>
    <dbReference type="NCBI Taxonomy" id="1358423"/>
    <lineage>
        <taxon>Bacteria</taxon>
        <taxon>Pseudomonadati</taxon>
        <taxon>Bacteroidota</taxon>
        <taxon>Sphingobacteriia</taxon>
        <taxon>Sphingobacteriales</taxon>
        <taxon>Sphingobacteriaceae</taxon>
        <taxon>Pedobacter</taxon>
    </lineage>
</organism>
<feature type="signal peptide" evidence="1">
    <location>
        <begin position="1"/>
        <end position="19"/>
    </location>
</feature>
<dbReference type="EMBL" id="JNFF01000072">
    <property type="protein sequence ID" value="KEQ29552.1"/>
    <property type="molecule type" value="Genomic_DNA"/>
</dbReference>
<reference evidence="2 3" key="1">
    <citation type="journal article" date="1992" name="Int. J. Syst. Bacteriol.">
        <title>Sphingobacterium antarcticus sp. nov. a Psychrotrophic Bacterium from the Soils of Schirmacher Oasis, Antarctica.</title>
        <authorList>
            <person name="Shivaji S."/>
            <person name="Ray M.K."/>
            <person name="Rao N.S."/>
            <person name="Saiserr L."/>
            <person name="Jagannadham M.V."/>
            <person name="Kumar G.S."/>
            <person name="Reddy G."/>
            <person name="Bhargava P.M."/>
        </authorList>
    </citation>
    <scope>NUCLEOTIDE SEQUENCE [LARGE SCALE GENOMIC DNA]</scope>
    <source>
        <strain evidence="2 3">4BY</strain>
    </source>
</reference>
<accession>A0A081PFS9</accession>